<gene>
    <name evidence="1" type="ORF">DNTS_033050</name>
</gene>
<name>A0A553QUG1_9TELE</name>
<comment type="caution">
    <text evidence="1">The sequence shown here is derived from an EMBL/GenBank/DDBJ whole genome shotgun (WGS) entry which is preliminary data.</text>
</comment>
<evidence type="ECO:0000313" key="2">
    <source>
        <dbReference type="Proteomes" id="UP000316079"/>
    </source>
</evidence>
<accession>A0A553QUG1</accession>
<dbReference type="OrthoDB" id="21182at2759"/>
<feature type="non-terminal residue" evidence="1">
    <location>
        <position position="1"/>
    </location>
</feature>
<evidence type="ECO:0000313" key="1">
    <source>
        <dbReference type="EMBL" id="TRY93398.1"/>
    </source>
</evidence>
<reference evidence="1 2" key="1">
    <citation type="journal article" date="2019" name="Sci. Data">
        <title>Hybrid genome assembly and annotation of Danionella translucida.</title>
        <authorList>
            <person name="Kadobianskyi M."/>
            <person name="Schulze L."/>
            <person name="Schuelke M."/>
            <person name="Judkewitz B."/>
        </authorList>
    </citation>
    <scope>NUCLEOTIDE SEQUENCE [LARGE SCALE GENOMIC DNA]</scope>
    <source>
        <strain evidence="1 2">Bolton</strain>
    </source>
</reference>
<dbReference type="EMBL" id="SRMA01025543">
    <property type="protein sequence ID" value="TRY93398.1"/>
    <property type="molecule type" value="Genomic_DNA"/>
</dbReference>
<keyword evidence="2" id="KW-1185">Reference proteome</keyword>
<sequence>AIALGVTAFVALFLGCLIFSVQKKKKIMSTLHNITVPNLGSSFSRGGVLPASENASCSLSKEVGAQ</sequence>
<dbReference type="Proteomes" id="UP000316079">
    <property type="component" value="Unassembled WGS sequence"/>
</dbReference>
<organism evidence="1 2">
    <name type="scientific">Danionella cerebrum</name>
    <dbReference type="NCBI Taxonomy" id="2873325"/>
    <lineage>
        <taxon>Eukaryota</taxon>
        <taxon>Metazoa</taxon>
        <taxon>Chordata</taxon>
        <taxon>Craniata</taxon>
        <taxon>Vertebrata</taxon>
        <taxon>Euteleostomi</taxon>
        <taxon>Actinopterygii</taxon>
        <taxon>Neopterygii</taxon>
        <taxon>Teleostei</taxon>
        <taxon>Ostariophysi</taxon>
        <taxon>Cypriniformes</taxon>
        <taxon>Danionidae</taxon>
        <taxon>Danioninae</taxon>
        <taxon>Danionella</taxon>
    </lineage>
</organism>
<protein>
    <submittedName>
        <fullName evidence="1">Uncharacterized protein</fullName>
    </submittedName>
</protein>
<proteinExistence type="predicted"/>
<dbReference type="AlphaFoldDB" id="A0A553QUG1"/>